<dbReference type="AlphaFoldDB" id="A0A382LZ60"/>
<accession>A0A382LZ60</accession>
<name>A0A382LZ60_9ZZZZ</name>
<dbReference type="Gene3D" id="6.10.250.2410">
    <property type="match status" value="1"/>
</dbReference>
<gene>
    <name evidence="1" type="ORF">METZ01_LOCUS294750</name>
</gene>
<organism evidence="1">
    <name type="scientific">marine metagenome</name>
    <dbReference type="NCBI Taxonomy" id="408172"/>
    <lineage>
        <taxon>unclassified sequences</taxon>
        <taxon>metagenomes</taxon>
        <taxon>ecological metagenomes</taxon>
    </lineage>
</organism>
<dbReference type="InterPro" id="IPR003768">
    <property type="entry name" value="ScpA"/>
</dbReference>
<reference evidence="1" key="1">
    <citation type="submission" date="2018-05" db="EMBL/GenBank/DDBJ databases">
        <authorList>
            <person name="Lanie J.A."/>
            <person name="Ng W.-L."/>
            <person name="Kazmierczak K.M."/>
            <person name="Andrzejewski T.M."/>
            <person name="Davidsen T.M."/>
            <person name="Wayne K.J."/>
            <person name="Tettelin H."/>
            <person name="Glass J.I."/>
            <person name="Rusch D."/>
            <person name="Podicherti R."/>
            <person name="Tsui H.-C.T."/>
            <person name="Winkler M.E."/>
        </authorList>
    </citation>
    <scope>NUCLEOTIDE SEQUENCE</scope>
</reference>
<dbReference type="PANTHER" id="PTHR33969">
    <property type="entry name" value="SEGREGATION AND CONDENSATION PROTEIN A"/>
    <property type="match status" value="1"/>
</dbReference>
<sequence>MSTNDSNNFEINLSNYSGPLDVLLDLAKSQKVNLAEISIAELADQFNTFINEAKKLNLDLASEYLLMATWLTYLKSKLLLPEMEEDEFKVLEVAEKLKLQLKKLELIRILSDQMLKRKRLGINIFTRGMKGGIRSIYSSNYSVTLYEILKSYANSVMKKDFMKINIPRLPVLTTEEGIKIIRTFFGKLSDWKNLSELIPKKFNESKTLKKSGFASVFAGSLELSKEGNIEIK</sequence>
<dbReference type="Pfam" id="PF02616">
    <property type="entry name" value="SMC_ScpA"/>
    <property type="match status" value="1"/>
</dbReference>
<dbReference type="EMBL" id="UINC01090181">
    <property type="protein sequence ID" value="SVC41896.1"/>
    <property type="molecule type" value="Genomic_DNA"/>
</dbReference>
<feature type="non-terminal residue" evidence="1">
    <location>
        <position position="232"/>
    </location>
</feature>
<dbReference type="PANTHER" id="PTHR33969:SF2">
    <property type="entry name" value="SEGREGATION AND CONDENSATION PROTEIN A"/>
    <property type="match status" value="1"/>
</dbReference>
<proteinExistence type="predicted"/>
<protein>
    <recommendedName>
        <fullName evidence="2">Segregation and condensation protein A</fullName>
    </recommendedName>
</protein>
<evidence type="ECO:0000313" key="1">
    <source>
        <dbReference type="EMBL" id="SVC41896.1"/>
    </source>
</evidence>
<evidence type="ECO:0008006" key="2">
    <source>
        <dbReference type="Google" id="ProtNLM"/>
    </source>
</evidence>